<feature type="binding site" evidence="5 6">
    <location>
        <position position="124"/>
    </location>
    <ligand>
        <name>substrate</name>
    </ligand>
</feature>
<dbReference type="STRING" id="1297750.SAMN05444405_11659"/>
<dbReference type="InterPro" id="IPR011576">
    <property type="entry name" value="Pyridox_Oxase_N"/>
</dbReference>
<dbReference type="GO" id="GO:0004733">
    <property type="term" value="F:pyridoxamine phosphate oxidase activity"/>
    <property type="evidence" value="ECO:0007669"/>
    <property type="project" value="UniProtKB-UniRule"/>
</dbReference>
<evidence type="ECO:0000256" key="5">
    <source>
        <dbReference type="HAMAP-Rule" id="MF_01629"/>
    </source>
</evidence>
<evidence type="ECO:0000256" key="2">
    <source>
        <dbReference type="ARBA" id="ARBA00022630"/>
    </source>
</evidence>
<evidence type="ECO:0000313" key="10">
    <source>
        <dbReference type="EMBL" id="SHF89547.1"/>
    </source>
</evidence>
<feature type="binding site" evidence="5 7">
    <location>
        <position position="83"/>
    </location>
    <ligand>
        <name>FMN</name>
        <dbReference type="ChEBI" id="CHEBI:58210"/>
    </ligand>
</feature>
<comment type="subunit">
    <text evidence="5">Homodimer.</text>
</comment>
<feature type="binding site" evidence="5 7">
    <location>
        <position position="106"/>
    </location>
    <ligand>
        <name>FMN</name>
        <dbReference type="ChEBI" id="CHEBI:58210"/>
    </ligand>
</feature>
<dbReference type="NCBIfam" id="TIGR00558">
    <property type="entry name" value="pdxH"/>
    <property type="match status" value="1"/>
</dbReference>
<comment type="cofactor">
    <cofactor evidence="5 7">
        <name>FMN</name>
        <dbReference type="ChEBI" id="CHEBI:58210"/>
    </cofactor>
    <text evidence="5 7">Binds 1 FMN per subunit.</text>
</comment>
<reference evidence="10 11" key="1">
    <citation type="submission" date="2016-11" db="EMBL/GenBank/DDBJ databases">
        <authorList>
            <person name="Jaros S."/>
            <person name="Januszkiewicz K."/>
            <person name="Wedrychowicz H."/>
        </authorList>
    </citation>
    <scope>NUCLEOTIDE SEQUENCE [LARGE SCALE GENOMIC DNA]</scope>
    <source>
        <strain evidence="10 11">DSM 26991</strain>
    </source>
</reference>
<feature type="binding site" evidence="5 7">
    <location>
        <position position="84"/>
    </location>
    <ligand>
        <name>FMN</name>
        <dbReference type="ChEBI" id="CHEBI:58210"/>
    </ligand>
</feature>
<dbReference type="EMBL" id="FQTV01000016">
    <property type="protein sequence ID" value="SHF89547.1"/>
    <property type="molecule type" value="Genomic_DNA"/>
</dbReference>
<feature type="binding site" evidence="5 7">
    <location>
        <position position="196"/>
    </location>
    <ligand>
        <name>FMN</name>
        <dbReference type="ChEBI" id="CHEBI:58210"/>
    </ligand>
</feature>
<comment type="similarity">
    <text evidence="1 5">Belongs to the pyridoxamine 5'-phosphate oxidase family.</text>
</comment>
<evidence type="ECO:0000256" key="1">
    <source>
        <dbReference type="ARBA" id="ARBA00007301"/>
    </source>
</evidence>
<sequence>MKTDIRNIRREYSRGGLTRKNMSENPFIQFQQWLEEAINAEVNEPTAVIVGTVSEDGRPSTRCVLLKELRDGEFIFYTNYESRKGKQLANSPYISLTFLWHELERQVHVEGIATKVSPEVSDEYFKTRPYKSRIGARISPQSQPISGRMEIMQAFLRESIRFAGHEVKRPENWGGYAVTPNRIEFWQGRESRLHDRFLYTLQSDQSWKIERLAP</sequence>
<keyword evidence="2 5" id="KW-0285">Flavoprotein</keyword>
<accession>A0A1M5FDG0</accession>
<keyword evidence="11" id="KW-1185">Reference proteome</keyword>
<dbReference type="PIRSF" id="PIRSF000190">
    <property type="entry name" value="Pyd_amn-ph_oxd"/>
    <property type="match status" value="1"/>
</dbReference>
<keyword evidence="5" id="KW-0664">Pyridoxine biosynthesis</keyword>
<feature type="binding site" evidence="5 7">
    <location>
        <begin position="62"/>
        <end position="67"/>
    </location>
    <ligand>
        <name>FMN</name>
        <dbReference type="ChEBI" id="CHEBI:58210"/>
    </ligand>
</feature>
<feature type="binding site" evidence="5 7">
    <location>
        <begin position="77"/>
        <end position="78"/>
    </location>
    <ligand>
        <name>FMN</name>
        <dbReference type="ChEBI" id="CHEBI:58210"/>
    </ligand>
</feature>
<feature type="binding site" evidence="5 7">
    <location>
        <position position="186"/>
    </location>
    <ligand>
        <name>FMN</name>
        <dbReference type="ChEBI" id="CHEBI:58210"/>
    </ligand>
</feature>
<feature type="binding site" evidence="5 6">
    <location>
        <position position="128"/>
    </location>
    <ligand>
        <name>substrate</name>
    </ligand>
</feature>
<dbReference type="PROSITE" id="PS01064">
    <property type="entry name" value="PYRIDOX_OXIDASE"/>
    <property type="match status" value="1"/>
</dbReference>
<dbReference type="InterPro" id="IPR019740">
    <property type="entry name" value="Pyridox_Oxase_CS"/>
</dbReference>
<dbReference type="UniPathway" id="UPA01068">
    <property type="reaction ID" value="UER00304"/>
</dbReference>
<comment type="function">
    <text evidence="5">Catalyzes the oxidation of either pyridoxine 5'-phosphate (PNP) or pyridoxamine 5'-phosphate (PMP) into pyridoxal 5'-phosphate (PLP).</text>
</comment>
<evidence type="ECO:0000256" key="7">
    <source>
        <dbReference type="PIRSR" id="PIRSR000190-2"/>
    </source>
</evidence>
<dbReference type="Gene3D" id="2.30.110.10">
    <property type="entry name" value="Electron Transport, Fmn-binding Protein, Chain A"/>
    <property type="match status" value="1"/>
</dbReference>
<dbReference type="InterPro" id="IPR019576">
    <property type="entry name" value="Pyridoxamine_oxidase_dimer_C"/>
</dbReference>
<comment type="pathway">
    <text evidence="5">Cofactor metabolism; pyridoxal 5'-phosphate salvage; pyridoxal 5'-phosphate from pyridoxine 5'-phosphate: step 1/1.</text>
</comment>
<dbReference type="NCBIfam" id="NF004231">
    <property type="entry name" value="PRK05679.1"/>
    <property type="match status" value="1"/>
</dbReference>
<feature type="domain" description="Pyridoxine 5'-phosphate oxidase dimerisation C-terminal" evidence="9">
    <location>
        <begin position="173"/>
        <end position="214"/>
    </location>
</feature>
<dbReference type="OrthoDB" id="9780392at2"/>
<comment type="catalytic activity">
    <reaction evidence="5">
        <text>pyridoxamine 5'-phosphate + O2 + H2O = pyridoxal 5'-phosphate + H2O2 + NH4(+)</text>
        <dbReference type="Rhea" id="RHEA:15817"/>
        <dbReference type="ChEBI" id="CHEBI:15377"/>
        <dbReference type="ChEBI" id="CHEBI:15379"/>
        <dbReference type="ChEBI" id="CHEBI:16240"/>
        <dbReference type="ChEBI" id="CHEBI:28938"/>
        <dbReference type="ChEBI" id="CHEBI:58451"/>
        <dbReference type="ChEBI" id="CHEBI:597326"/>
        <dbReference type="EC" id="1.4.3.5"/>
    </reaction>
</comment>
<dbReference type="RefSeq" id="WP_073403327.1">
    <property type="nucleotide sequence ID" value="NZ_FQTV01000016.1"/>
</dbReference>
<feature type="domain" description="Pyridoxamine 5'-phosphate oxidase N-terminal" evidence="8">
    <location>
        <begin position="34"/>
        <end position="149"/>
    </location>
</feature>
<protein>
    <recommendedName>
        <fullName evidence="5">Pyridoxine/pyridoxamine 5'-phosphate oxidase</fullName>
        <ecNumber evidence="5">1.4.3.5</ecNumber>
    </recommendedName>
    <alternativeName>
        <fullName evidence="5">PNP/PMP oxidase</fullName>
        <shortName evidence="5">PNPOx</shortName>
    </alternativeName>
    <alternativeName>
        <fullName evidence="5">Pyridoxal 5'-phosphate synthase</fullName>
    </alternativeName>
</protein>
<organism evidence="10 11">
    <name type="scientific">Bacteroides luti</name>
    <dbReference type="NCBI Taxonomy" id="1297750"/>
    <lineage>
        <taxon>Bacteria</taxon>
        <taxon>Pseudomonadati</taxon>
        <taxon>Bacteroidota</taxon>
        <taxon>Bacteroidia</taxon>
        <taxon>Bacteroidales</taxon>
        <taxon>Bacteroidaceae</taxon>
        <taxon>Bacteroides</taxon>
    </lineage>
</organism>
<evidence type="ECO:0000256" key="6">
    <source>
        <dbReference type="PIRSR" id="PIRSR000190-1"/>
    </source>
</evidence>
<dbReference type="PANTHER" id="PTHR10851:SF0">
    <property type="entry name" value="PYRIDOXINE-5'-PHOSPHATE OXIDASE"/>
    <property type="match status" value="1"/>
</dbReference>
<evidence type="ECO:0000256" key="4">
    <source>
        <dbReference type="ARBA" id="ARBA00023002"/>
    </source>
</evidence>
<dbReference type="GO" id="GO:0008615">
    <property type="term" value="P:pyridoxine biosynthetic process"/>
    <property type="evidence" value="ECO:0007669"/>
    <property type="project" value="UniProtKB-UniRule"/>
</dbReference>
<dbReference type="Pfam" id="PF01243">
    <property type="entry name" value="PNPOx_N"/>
    <property type="match status" value="1"/>
</dbReference>
<evidence type="ECO:0000259" key="9">
    <source>
        <dbReference type="Pfam" id="PF10590"/>
    </source>
</evidence>
<dbReference type="GO" id="GO:0010181">
    <property type="term" value="F:FMN binding"/>
    <property type="evidence" value="ECO:0007669"/>
    <property type="project" value="UniProtKB-UniRule"/>
</dbReference>
<dbReference type="Proteomes" id="UP000184509">
    <property type="component" value="Unassembled WGS sequence"/>
</dbReference>
<evidence type="ECO:0000256" key="3">
    <source>
        <dbReference type="ARBA" id="ARBA00022643"/>
    </source>
</evidence>
<evidence type="ECO:0000259" key="8">
    <source>
        <dbReference type="Pfam" id="PF01243"/>
    </source>
</evidence>
<dbReference type="InterPro" id="IPR000659">
    <property type="entry name" value="Pyridox_Oxase"/>
</dbReference>
<keyword evidence="3 5" id="KW-0288">FMN</keyword>
<dbReference type="EC" id="1.4.3.5" evidence="5"/>
<proteinExistence type="inferred from homology"/>
<gene>
    <name evidence="5" type="primary">pdxH</name>
    <name evidence="10" type="ORF">SAMN05444405_11659</name>
</gene>
<comment type="catalytic activity">
    <reaction evidence="5">
        <text>pyridoxine 5'-phosphate + O2 = pyridoxal 5'-phosphate + H2O2</text>
        <dbReference type="Rhea" id="RHEA:15149"/>
        <dbReference type="ChEBI" id="CHEBI:15379"/>
        <dbReference type="ChEBI" id="CHEBI:16240"/>
        <dbReference type="ChEBI" id="CHEBI:58589"/>
        <dbReference type="ChEBI" id="CHEBI:597326"/>
        <dbReference type="EC" id="1.4.3.5"/>
    </reaction>
</comment>
<dbReference type="AlphaFoldDB" id="A0A1M5FDG0"/>
<dbReference type="PANTHER" id="PTHR10851">
    <property type="entry name" value="PYRIDOXINE-5-PHOSPHATE OXIDASE"/>
    <property type="match status" value="1"/>
</dbReference>
<dbReference type="Pfam" id="PF10590">
    <property type="entry name" value="PNP_phzG_C"/>
    <property type="match status" value="1"/>
</dbReference>
<feature type="binding site" evidence="5 6">
    <location>
        <position position="67"/>
    </location>
    <ligand>
        <name>substrate</name>
    </ligand>
</feature>
<dbReference type="InterPro" id="IPR012349">
    <property type="entry name" value="Split_barrel_FMN-bd"/>
</dbReference>
<evidence type="ECO:0000313" key="11">
    <source>
        <dbReference type="Proteomes" id="UP000184509"/>
    </source>
</evidence>
<dbReference type="SUPFAM" id="SSF50475">
    <property type="entry name" value="FMN-binding split barrel"/>
    <property type="match status" value="1"/>
</dbReference>
<name>A0A1M5FDG0_9BACE</name>
<comment type="pathway">
    <text evidence="5">Cofactor metabolism; pyridoxal 5'-phosphate salvage; pyridoxal 5'-phosphate from pyridoxamine 5'-phosphate: step 1/1.</text>
</comment>
<dbReference type="HAMAP" id="MF_01629">
    <property type="entry name" value="PdxH"/>
    <property type="match status" value="1"/>
</dbReference>
<feature type="binding site" evidence="6">
    <location>
        <begin position="9"/>
        <end position="12"/>
    </location>
    <ligand>
        <name>substrate</name>
    </ligand>
</feature>
<keyword evidence="4 5" id="KW-0560">Oxidoreductase</keyword>
<feature type="binding site" evidence="5 6">
    <location>
        <position position="132"/>
    </location>
    <ligand>
        <name>substrate</name>
    </ligand>
</feature>
<feature type="binding site" evidence="5 6">
    <location>
        <begin position="192"/>
        <end position="194"/>
    </location>
    <ligand>
        <name>substrate</name>
    </ligand>
</feature>
<feature type="binding site" evidence="5 7">
    <location>
        <begin position="141"/>
        <end position="142"/>
    </location>
    <ligand>
        <name>FMN</name>
        <dbReference type="ChEBI" id="CHEBI:58210"/>
    </ligand>
</feature>